<dbReference type="Pfam" id="PF12078">
    <property type="entry name" value="DUF3557"/>
    <property type="match status" value="1"/>
</dbReference>
<gene>
    <name evidence="2" type="primary">Cnig_chr_X.g23172</name>
    <name evidence="2" type="ORF">B9Z55_023172</name>
</gene>
<evidence type="ECO:0000256" key="1">
    <source>
        <dbReference type="SAM" id="MobiDB-lite"/>
    </source>
</evidence>
<keyword evidence="3" id="KW-1185">Reference proteome</keyword>
<dbReference type="EMBL" id="PDUG01000006">
    <property type="protein sequence ID" value="PIC16628.1"/>
    <property type="molecule type" value="Genomic_DNA"/>
</dbReference>
<dbReference type="InterPro" id="IPR021942">
    <property type="entry name" value="DUF3557"/>
</dbReference>
<reference evidence="3" key="1">
    <citation type="submission" date="2017-10" db="EMBL/GenBank/DDBJ databases">
        <title>Rapid genome shrinkage in a self-fertile nematode reveals novel sperm competition proteins.</title>
        <authorList>
            <person name="Yin D."/>
            <person name="Schwarz E.M."/>
            <person name="Thomas C.G."/>
            <person name="Felde R.L."/>
            <person name="Korf I.F."/>
            <person name="Cutter A.D."/>
            <person name="Schartner C.M."/>
            <person name="Ralston E.J."/>
            <person name="Meyer B.J."/>
            <person name="Haag E.S."/>
        </authorList>
    </citation>
    <scope>NUCLEOTIDE SEQUENCE [LARGE SCALE GENOMIC DNA]</scope>
    <source>
        <strain evidence="3">JU1422</strain>
    </source>
</reference>
<dbReference type="Proteomes" id="UP000230233">
    <property type="component" value="Chromosome X"/>
</dbReference>
<accession>A0A2G5SNP6</accession>
<organism evidence="2 3">
    <name type="scientific">Caenorhabditis nigoni</name>
    <dbReference type="NCBI Taxonomy" id="1611254"/>
    <lineage>
        <taxon>Eukaryota</taxon>
        <taxon>Metazoa</taxon>
        <taxon>Ecdysozoa</taxon>
        <taxon>Nematoda</taxon>
        <taxon>Chromadorea</taxon>
        <taxon>Rhabditida</taxon>
        <taxon>Rhabditina</taxon>
        <taxon>Rhabditomorpha</taxon>
        <taxon>Rhabditoidea</taxon>
        <taxon>Rhabditidae</taxon>
        <taxon>Peloderinae</taxon>
        <taxon>Caenorhabditis</taxon>
    </lineage>
</organism>
<protein>
    <submittedName>
        <fullName evidence="2">Uncharacterized protein</fullName>
    </submittedName>
</protein>
<proteinExistence type="predicted"/>
<feature type="region of interest" description="Disordered" evidence="1">
    <location>
        <begin position="109"/>
        <end position="179"/>
    </location>
</feature>
<name>A0A2G5SNP6_9PELO</name>
<sequence>MEFDGAGNFHYDSAETIREGWKSLMEMVFSGRGNFLKIRKLVVHPRFENPSESLKLNVQNLVLVPWMDFRAVRDLISENSLPLESVEAYLSCYKRHKIFDTAKILKLTIAPPTPDPEDPANQPSTPEAGDQNADPMEQVDQNVQDLHGPGPATLQMRMRNLPDPMKGENQANDEYYFFS</sequence>
<dbReference type="AlphaFoldDB" id="A0A2G5SNP6"/>
<comment type="caution">
    <text evidence="2">The sequence shown here is derived from an EMBL/GenBank/DDBJ whole genome shotgun (WGS) entry which is preliminary data.</text>
</comment>
<evidence type="ECO:0000313" key="2">
    <source>
        <dbReference type="EMBL" id="PIC16628.1"/>
    </source>
</evidence>
<evidence type="ECO:0000313" key="3">
    <source>
        <dbReference type="Proteomes" id="UP000230233"/>
    </source>
</evidence>